<dbReference type="GO" id="GO:0003682">
    <property type="term" value="F:chromatin binding"/>
    <property type="evidence" value="ECO:0007669"/>
    <property type="project" value="InterPro"/>
</dbReference>
<dbReference type="Gene3D" id="2.30.30.490">
    <property type="match status" value="1"/>
</dbReference>
<proteinExistence type="predicted"/>
<dbReference type="PANTHER" id="PTHR46576:SF1">
    <property type="entry name" value="BROMO ADJACENT HOMOLOGY DOMAIN-CONTAINING 1 PROTEIN"/>
    <property type="match status" value="1"/>
</dbReference>
<feature type="compositionally biased region" description="Basic and acidic residues" evidence="1">
    <location>
        <begin position="544"/>
        <end position="556"/>
    </location>
</feature>
<feature type="compositionally biased region" description="Pro residues" evidence="1">
    <location>
        <begin position="953"/>
        <end position="971"/>
    </location>
</feature>
<feature type="region of interest" description="Disordered" evidence="1">
    <location>
        <begin position="286"/>
        <end position="316"/>
    </location>
</feature>
<dbReference type="EMBL" id="JARPUR010000001">
    <property type="protein sequence ID" value="KAK4886776.1"/>
    <property type="molecule type" value="Genomic_DNA"/>
</dbReference>
<feature type="compositionally biased region" description="Pro residues" evidence="1">
    <location>
        <begin position="1074"/>
        <end position="1091"/>
    </location>
</feature>
<feature type="domain" description="BAH" evidence="2">
    <location>
        <begin position="1546"/>
        <end position="1698"/>
    </location>
</feature>
<dbReference type="InterPro" id="IPR043151">
    <property type="entry name" value="BAH_sf"/>
</dbReference>
<reference evidence="4" key="1">
    <citation type="submission" date="2023-01" db="EMBL/GenBank/DDBJ databases">
        <title>Key to firefly adult light organ development and bioluminescence: homeobox transcription factors regulate luciferase expression and transportation to peroxisome.</title>
        <authorList>
            <person name="Fu X."/>
        </authorList>
    </citation>
    <scope>NUCLEOTIDE SEQUENCE [LARGE SCALE GENOMIC DNA]</scope>
</reference>
<feature type="compositionally biased region" description="Basic and acidic residues" evidence="1">
    <location>
        <begin position="495"/>
        <end position="504"/>
    </location>
</feature>
<evidence type="ECO:0000313" key="3">
    <source>
        <dbReference type="EMBL" id="KAK4886776.1"/>
    </source>
</evidence>
<feature type="region of interest" description="Disordered" evidence="1">
    <location>
        <begin position="119"/>
        <end position="161"/>
    </location>
</feature>
<feature type="compositionally biased region" description="Basic residues" evidence="1">
    <location>
        <begin position="1"/>
        <end position="29"/>
    </location>
</feature>
<comment type="caution">
    <text evidence="3">The sequence shown here is derived from an EMBL/GenBank/DDBJ whole genome shotgun (WGS) entry which is preliminary data.</text>
</comment>
<accession>A0AAN7PQM7</accession>
<dbReference type="Pfam" id="PF01426">
    <property type="entry name" value="BAH"/>
    <property type="match status" value="1"/>
</dbReference>
<feature type="region of interest" description="Disordered" evidence="1">
    <location>
        <begin position="1"/>
        <end position="33"/>
    </location>
</feature>
<feature type="region of interest" description="Disordered" evidence="1">
    <location>
        <begin position="913"/>
        <end position="971"/>
    </location>
</feature>
<feature type="region of interest" description="Disordered" evidence="1">
    <location>
        <begin position="543"/>
        <end position="581"/>
    </location>
</feature>
<dbReference type="SMART" id="SM00439">
    <property type="entry name" value="BAH"/>
    <property type="match status" value="1"/>
</dbReference>
<dbReference type="InterPro" id="IPR001025">
    <property type="entry name" value="BAH_dom"/>
</dbReference>
<protein>
    <recommendedName>
        <fullName evidence="2">BAH domain-containing protein</fullName>
    </recommendedName>
</protein>
<sequence length="1699" mass="189969">MRMLAGKKVKLTQKKHKMKHNNTKKKKSLAKASDDKIAETISFVVNGHLSQLKSTVICKKPTVSKKNVKILSKSRVIETTQKQQQNTTISKKNHDTRKIKATTKKCPEVKTKNTKMVKETNVPRKQTKKNSPEVASLSVLSDDVGKSATSHNVSEKNKPERLPRKAIKVKATKVKTRNVKKLIKNDIVLRHKSPAKSEVVEKEKPKEKKSDVLIKKVKKVAVIKESTPVVIQQKSKISKLKQVKVKPKKPPVSSVEHKSVKEDIKVVTTKIPKSNVSKDEIHVKTESVDKKSKKSNRKIKVEDDHLSTDESSSTSDEITLDELRQNNTVGVKTDVNVVSKKISNKATGNLKKKKCKLITKSPVKPKVVLIKKGILNKKKNKTKCKIDQRTRKLKLYGFWNGPKRHRVASLNALAKVHCLYENETRGALIDGELIKSEFVERKVEPKQEEVDEVLPTRTLRSAPGLRGAGRHWEMHDDAFSSSEDNESPVETVEPEPEKKPEKKRPYVKRKRNRCELIMDLKDMVVRKRMASLNASAILAASYSVEKRSSKSSKSESSDSEDSEDSFIHPAENNKKKCFEDDVKKEEDRKVIEVQAAPNKKVSVILNQDTDVTITGVYVNSTTRSTHHEGYCSIAGMQYRISAKSHTQTASTTVATETILQSAANMGQENAVAENPPHTCKSYAPLTALSSMQPPGTPVQPGVPIPPQHVGPPHVIPLSSAQHIPHTSPISRRHGCTSAFSAPPAPYGPPPPAHHSSTSAPPTDPNFIHGYYQPAGPLINVPQHGHPSSTSLGKTAPLSEVSSSPTPPPSHQTHSQSSTTDSLDSDVIITSATTAKETVPPHQSQPPPPPTYRYSQYPTPHPGYAYGYPPQYYPSPHHPVAYHHDLCYPNPYLHHKPYPPPTFRRHLTAPAGTQYYQANPPDIYHPPPAVSTQQNQQVVTANPSSNNTYQSPSSGPPPTLIDTYPPPPTLVEPYPPPPHYYPGYGPAPPPACYTHSPPTRTLPYLNAAYQSCPCPMQSCPKNVHTGPLTGDSKRSSHITSIAKDSLPLPPVALALPLEPVSATGPPSPARGSAGMPPPPSPAGATYQPPPAPKQEEVESLDCKPIEKKRKARVGKNMVRNNIAANFPENTMLLMCHQPPPQDICVTNVKREIESPEEIKMCLTEVLASKIEASEITPCSEIDAETMNGKNQESTIFPCWKTEEDRLKEPLLSTKIESEQSSKLVEDEHLPCQKTVAENVKVKNMKRKLSITKESEKVETDLIPVKKSKVDKTQVNGSYKDLIKKNVPSIKINNGKRKLNIDAIKPILIKNSKLKFRKSSLKRKLSPCNEDLISKRLKVSKPLIASNLHNFKQNLKSNKGKCFIDFELSENKEPHRKTVKKFQVNSKNSINDKKLAPAILDNLFSKNNVDRTIECVINRYSESSRTTTSKKTDIYKSDEKSKKLKICSNNQQFATNKSTNNNVNSELNKIKPVVAKKIGASKRKSKRKSVEVPVQTVQKVSRRHLQIPKWSNGWTWIGEPYQAKVFLNSDETVVIRKCYPAMMHSEGDTIEPRDCVLLKAGPRRNDLPFVAKVAALWENPEDGEMMMSLLWYYRPEHTEQGRQGCDEPDEVFASRHKDTNSVACIEDKCYVLTFNEYCRYRKSLKRIEEGLEDTTTCIPIPEPYPRTHRQPPSTFQTPHDLIFFCRRVYDFRQKRIVKNPS</sequence>
<feature type="region of interest" description="Disordered" evidence="1">
    <location>
        <begin position="478"/>
        <end position="507"/>
    </location>
</feature>
<feature type="compositionally biased region" description="Low complexity" evidence="1">
    <location>
        <begin position="810"/>
        <end position="830"/>
    </location>
</feature>
<feature type="region of interest" description="Disordered" evidence="1">
    <location>
        <begin position="1058"/>
        <end position="1098"/>
    </location>
</feature>
<dbReference type="GO" id="GO:0045892">
    <property type="term" value="P:negative regulation of DNA-templated transcription"/>
    <property type="evidence" value="ECO:0007669"/>
    <property type="project" value="TreeGrafter"/>
</dbReference>
<feature type="compositionally biased region" description="Polar residues" evidence="1">
    <location>
        <begin position="929"/>
        <end position="952"/>
    </location>
</feature>
<feature type="compositionally biased region" description="Basic and acidic residues" evidence="1">
    <location>
        <begin position="299"/>
        <end position="308"/>
    </location>
</feature>
<gene>
    <name evidence="3" type="ORF">RN001_003047</name>
</gene>
<name>A0AAN7PQM7_9COLE</name>
<feature type="compositionally biased region" description="Pro residues" evidence="1">
    <location>
        <begin position="694"/>
        <end position="709"/>
    </location>
</feature>
<evidence type="ECO:0000313" key="4">
    <source>
        <dbReference type="Proteomes" id="UP001353858"/>
    </source>
</evidence>
<feature type="compositionally biased region" description="Pro residues" evidence="1">
    <location>
        <begin position="742"/>
        <end position="752"/>
    </location>
</feature>
<organism evidence="3 4">
    <name type="scientific">Aquatica leii</name>
    <dbReference type="NCBI Taxonomy" id="1421715"/>
    <lineage>
        <taxon>Eukaryota</taxon>
        <taxon>Metazoa</taxon>
        <taxon>Ecdysozoa</taxon>
        <taxon>Arthropoda</taxon>
        <taxon>Hexapoda</taxon>
        <taxon>Insecta</taxon>
        <taxon>Pterygota</taxon>
        <taxon>Neoptera</taxon>
        <taxon>Endopterygota</taxon>
        <taxon>Coleoptera</taxon>
        <taxon>Polyphaga</taxon>
        <taxon>Elateriformia</taxon>
        <taxon>Elateroidea</taxon>
        <taxon>Lampyridae</taxon>
        <taxon>Luciolinae</taxon>
        <taxon>Aquatica</taxon>
    </lineage>
</organism>
<dbReference type="PANTHER" id="PTHR46576">
    <property type="entry name" value="BROMO ADJACENT HOMOLOGY DOMAIN-CONTAINING 1 PROTEIN"/>
    <property type="match status" value="1"/>
</dbReference>
<feature type="compositionally biased region" description="Low complexity" evidence="1">
    <location>
        <begin position="1058"/>
        <end position="1073"/>
    </location>
</feature>
<evidence type="ECO:0000256" key="1">
    <source>
        <dbReference type="SAM" id="MobiDB-lite"/>
    </source>
</evidence>
<keyword evidence="4" id="KW-1185">Reference proteome</keyword>
<dbReference type="InterPro" id="IPR053032">
    <property type="entry name" value="BAH_domain-containing"/>
</dbReference>
<dbReference type="GO" id="GO:0031507">
    <property type="term" value="P:heterochromatin formation"/>
    <property type="evidence" value="ECO:0007669"/>
    <property type="project" value="TreeGrafter"/>
</dbReference>
<dbReference type="PROSITE" id="PS51038">
    <property type="entry name" value="BAH"/>
    <property type="match status" value="1"/>
</dbReference>
<feature type="region of interest" description="Disordered" evidence="1">
    <location>
        <begin position="692"/>
        <end position="857"/>
    </location>
</feature>
<feature type="compositionally biased region" description="Basic and acidic residues" evidence="1">
    <location>
        <begin position="571"/>
        <end position="581"/>
    </location>
</feature>
<dbReference type="GO" id="GO:0005677">
    <property type="term" value="C:chromatin silencing complex"/>
    <property type="evidence" value="ECO:0007669"/>
    <property type="project" value="TreeGrafter"/>
</dbReference>
<dbReference type="GO" id="GO:0000976">
    <property type="term" value="F:transcription cis-regulatory region binding"/>
    <property type="evidence" value="ECO:0007669"/>
    <property type="project" value="TreeGrafter"/>
</dbReference>
<dbReference type="Proteomes" id="UP001353858">
    <property type="component" value="Unassembled WGS sequence"/>
</dbReference>
<evidence type="ECO:0000259" key="2">
    <source>
        <dbReference type="PROSITE" id="PS51038"/>
    </source>
</evidence>